<feature type="region of interest" description="Disordered" evidence="1">
    <location>
        <begin position="713"/>
        <end position="734"/>
    </location>
</feature>
<evidence type="ECO:0000313" key="3">
    <source>
        <dbReference type="Proteomes" id="UP001152049"/>
    </source>
</evidence>
<dbReference type="EMBL" id="JAOQAZ010000003">
    <property type="protein sequence ID" value="KAJ4268279.1"/>
    <property type="molecule type" value="Genomic_DNA"/>
</dbReference>
<dbReference type="PANTHER" id="PTHR31014:SF0">
    <property type="entry name" value="MITOCHONDRIAL TRANSLATION SYSTEM COMPONENT PET127-RELATED"/>
    <property type="match status" value="1"/>
</dbReference>
<feature type="compositionally biased region" description="Acidic residues" evidence="1">
    <location>
        <begin position="894"/>
        <end position="917"/>
    </location>
</feature>
<accession>A0A9W8VMJ3</accession>
<dbReference type="GO" id="GO:0000964">
    <property type="term" value="P:mitochondrial RNA 5'-end processing"/>
    <property type="evidence" value="ECO:0007669"/>
    <property type="project" value="TreeGrafter"/>
</dbReference>
<feature type="compositionally biased region" description="Basic and acidic residues" evidence="1">
    <location>
        <begin position="1060"/>
        <end position="1072"/>
    </location>
</feature>
<dbReference type="PANTHER" id="PTHR31014">
    <property type="entry name" value="MITOCHONDRIAL TRANSLATION SYSTEM COMPONENT PET127-RELATED"/>
    <property type="match status" value="1"/>
</dbReference>
<gene>
    <name evidence="2" type="ORF">NW762_002342</name>
</gene>
<proteinExistence type="predicted"/>
<evidence type="ECO:0008006" key="4">
    <source>
        <dbReference type="Google" id="ProtNLM"/>
    </source>
</evidence>
<name>A0A9W8VMJ3_9HYPO</name>
<dbReference type="Proteomes" id="UP001152049">
    <property type="component" value="Unassembled WGS sequence"/>
</dbReference>
<dbReference type="AlphaFoldDB" id="A0A9W8VMJ3"/>
<evidence type="ECO:0000313" key="2">
    <source>
        <dbReference type="EMBL" id="KAJ4268279.1"/>
    </source>
</evidence>
<protein>
    <recommendedName>
        <fullName evidence="4">PET127</fullName>
    </recommendedName>
</protein>
<feature type="region of interest" description="Disordered" evidence="1">
    <location>
        <begin position="261"/>
        <end position="297"/>
    </location>
</feature>
<reference evidence="2" key="1">
    <citation type="submission" date="2022-09" db="EMBL/GenBank/DDBJ databases">
        <title>Fusarium specimens isolated from Avocado Roots.</title>
        <authorList>
            <person name="Stajich J."/>
            <person name="Roper C."/>
            <person name="Heimlech-Rivalta G."/>
        </authorList>
    </citation>
    <scope>NUCLEOTIDE SEQUENCE</scope>
    <source>
        <strain evidence="2">CF00136</strain>
    </source>
</reference>
<dbReference type="OrthoDB" id="10249045at2759"/>
<feature type="compositionally biased region" description="Basic residues" evidence="1">
    <location>
        <begin position="142"/>
        <end position="151"/>
    </location>
</feature>
<organism evidence="2 3">
    <name type="scientific">Fusarium torreyae</name>
    <dbReference type="NCBI Taxonomy" id="1237075"/>
    <lineage>
        <taxon>Eukaryota</taxon>
        <taxon>Fungi</taxon>
        <taxon>Dikarya</taxon>
        <taxon>Ascomycota</taxon>
        <taxon>Pezizomycotina</taxon>
        <taxon>Sordariomycetes</taxon>
        <taxon>Hypocreomycetidae</taxon>
        <taxon>Hypocreales</taxon>
        <taxon>Nectriaceae</taxon>
        <taxon>Fusarium</taxon>
    </lineage>
</organism>
<feature type="compositionally biased region" description="Basic and acidic residues" evidence="1">
    <location>
        <begin position="120"/>
        <end position="141"/>
    </location>
</feature>
<feature type="compositionally biased region" description="Basic residues" evidence="1">
    <location>
        <begin position="277"/>
        <end position="287"/>
    </location>
</feature>
<feature type="region of interest" description="Disordered" evidence="1">
    <location>
        <begin position="1045"/>
        <end position="1072"/>
    </location>
</feature>
<feature type="region of interest" description="Disordered" evidence="1">
    <location>
        <begin position="893"/>
        <end position="933"/>
    </location>
</feature>
<feature type="region of interest" description="Disordered" evidence="1">
    <location>
        <begin position="35"/>
        <end position="55"/>
    </location>
</feature>
<feature type="compositionally biased region" description="Polar residues" evidence="1">
    <location>
        <begin position="207"/>
        <end position="222"/>
    </location>
</feature>
<feature type="compositionally biased region" description="Basic and acidic residues" evidence="1">
    <location>
        <begin position="80"/>
        <end position="99"/>
    </location>
</feature>
<evidence type="ECO:0000256" key="1">
    <source>
        <dbReference type="SAM" id="MobiDB-lite"/>
    </source>
</evidence>
<dbReference type="InterPro" id="IPR013943">
    <property type="entry name" value="Pet127"/>
</dbReference>
<feature type="region of interest" description="Disordered" evidence="1">
    <location>
        <begin position="794"/>
        <end position="841"/>
    </location>
</feature>
<sequence length="1072" mass="121120">MLRARRGVGPSASFAHVCRPYPRCPRQCTLLRSFATETNSDGPSTPPQPPKTDSEAALKHITTHAKELKARITRLHQEAKELNDQKAKLRKKNLEERMTSKPIKAGKSEAENSSVAEAGSDDKFDEALDVVRRVYGFEKPSKKSRKTKKGPKPSDSNKATNEATNEAKVPGPDIAGVVTKEGGTDANKSWPIAQQAGMWTSLRERLQQQQAAEPSNNQEDSATTLLDQDQQIFSQEAEPFEQDESGAVQESDIEQAIMEQRDTRETDAAQPSTASTKKSKKPKKKPSHPVQTIDPATLRLKPVEKGLAKDVPKLAYNLDKVLFNPGVYQLHDERSRTYNFDPYLGSIMPVQEFDFNALKEYVTSSKDNRLRDLSAKHQKKYCGSTSSMTAMLAHFHFLLSAWRKPNFEQLSRSFKVEFETFTVLTRGPAAAFARYKDGVYAIDADKEFDSANILSMLGKSMEKLLTLPKHDFEKYRRTKSHELTEEEKNADEAFHYTTMGDFMMRSQLDAFDPRLPGTGMFDLKTRAVVSIRMDVEGYEKGVGYEIRNRFGTWDSFEREYYDMIRAAFLKYSLQVRMGRMDGIFVAFHNTQRIFGFQYVSLEEMDLALHGTSNRRIGNEEFKTSVKLLNEVLNKATERFPKQSLRLHIETRPTNPPLTYFFAEPVTEEQIQKTQETGKASVEKFEKQILGITRQEIQEEKEMSMKDQLIAQVEAEEQDPERPQEPAPVEDPQRQRSWDEMMAKVDHMVENDASGLQSVREAIEEALEQSGLLAGKSEMERNAYLNELVEALSEELEDTSEKEPAAEETVDQISQSSPDAKLSSEAEAAVENGAKEGDLSAEMVGDAVGGSTVSSTDFNFADASLKDLILKVTQGVDNKASNLRTFERVLSELAQDQDETSTDADETGTADVGAEADEPSSTKEPVPGKEKTPDVSSQIFGAYITVRNRVDDEVVERVESRDLGKDNNWTVEYTITELPDERAKTILNQVKNRRAKALKSDPEDRTKTWHRIWKGNLPTRTAAGQRFRKQLTKEERGKRVKVAWTMHKLSPKVLPSHKHQNKDWDKKFQGKKD</sequence>
<keyword evidence="3" id="KW-1185">Reference proteome</keyword>
<feature type="region of interest" description="Disordered" evidence="1">
    <location>
        <begin position="80"/>
        <end position="222"/>
    </location>
</feature>
<dbReference type="Pfam" id="PF08634">
    <property type="entry name" value="Pet127"/>
    <property type="match status" value="1"/>
</dbReference>
<dbReference type="GO" id="GO:0005740">
    <property type="term" value="C:mitochondrial envelope"/>
    <property type="evidence" value="ECO:0007669"/>
    <property type="project" value="TreeGrafter"/>
</dbReference>
<comment type="caution">
    <text evidence="2">The sequence shown here is derived from an EMBL/GenBank/DDBJ whole genome shotgun (WGS) entry which is preliminary data.</text>
</comment>